<gene>
    <name evidence="3" type="ORF">ABIG07_002343</name>
</gene>
<dbReference type="Gene3D" id="1.10.443.10">
    <property type="entry name" value="Intergrase catalytic core"/>
    <property type="match status" value="1"/>
</dbReference>
<feature type="compositionally biased region" description="Low complexity" evidence="2">
    <location>
        <begin position="516"/>
        <end position="525"/>
    </location>
</feature>
<dbReference type="InterPro" id="IPR011010">
    <property type="entry name" value="DNA_brk_join_enz"/>
</dbReference>
<keyword evidence="4" id="KW-1185">Reference proteome</keyword>
<dbReference type="SUPFAM" id="SSF56349">
    <property type="entry name" value="DNA breaking-rejoining enzymes"/>
    <property type="match status" value="1"/>
</dbReference>
<evidence type="ECO:0000256" key="1">
    <source>
        <dbReference type="ARBA" id="ARBA00023172"/>
    </source>
</evidence>
<feature type="region of interest" description="Disordered" evidence="2">
    <location>
        <begin position="512"/>
        <end position="537"/>
    </location>
</feature>
<dbReference type="EMBL" id="JBGBZJ010000003">
    <property type="protein sequence ID" value="MEY9453395.1"/>
    <property type="molecule type" value="Genomic_DNA"/>
</dbReference>
<protein>
    <recommendedName>
        <fullName evidence="5">Integrase</fullName>
    </recommendedName>
</protein>
<accession>A0ABV4FQH3</accession>
<dbReference type="Proteomes" id="UP001565369">
    <property type="component" value="Unassembled WGS sequence"/>
</dbReference>
<comment type="caution">
    <text evidence="3">The sequence shown here is derived from an EMBL/GenBank/DDBJ whole genome shotgun (WGS) entry which is preliminary data.</text>
</comment>
<reference evidence="3 4" key="1">
    <citation type="submission" date="2024-07" db="EMBL/GenBank/DDBJ databases">
        <title>Genomic Encyclopedia of Type Strains, Phase V (KMG-V): Genome sequencing to study the core and pangenomes of soil and plant-associated prokaryotes.</title>
        <authorList>
            <person name="Whitman W."/>
        </authorList>
    </citation>
    <scope>NUCLEOTIDE SEQUENCE [LARGE SCALE GENOMIC DNA]</scope>
    <source>
        <strain evidence="3 4">USDA 152</strain>
    </source>
</reference>
<evidence type="ECO:0008006" key="5">
    <source>
        <dbReference type="Google" id="ProtNLM"/>
    </source>
</evidence>
<dbReference type="RefSeq" id="WP_028141987.1">
    <property type="nucleotide sequence ID" value="NZ_AXAF01000013.1"/>
</dbReference>
<name>A0ABV4FQH3_9BRAD</name>
<keyword evidence="1" id="KW-0233">DNA recombination</keyword>
<evidence type="ECO:0000313" key="3">
    <source>
        <dbReference type="EMBL" id="MEY9453395.1"/>
    </source>
</evidence>
<proteinExistence type="predicted"/>
<dbReference type="InterPro" id="IPR013762">
    <property type="entry name" value="Integrase-like_cat_sf"/>
</dbReference>
<evidence type="ECO:0000313" key="4">
    <source>
        <dbReference type="Proteomes" id="UP001565369"/>
    </source>
</evidence>
<sequence length="537" mass="60596">MPVQDVLVLRTAKSTNPDGYDMTVEQARAMQPAEFERTFGLGLKSLDDVPAVQPGVLLERAPKGCPYYVRHCAPPKNPGPKDRKEPAFDLVVKAPQRALPEAGGGIAVPPRIIRLKAKDADGARLEALVFLARKQGRTRRATDWPIGAIQALLVADVLRRYKAECLSAPPDGVEEANSTRRTYTQSIDAFCRALPELEVGDVNDALVARYLACPVRRSETSKLTDLYTVRRSLKVGLGLFGVPPTYNCHFRIPDKGMLPKTPWTPDEYDRLRKAADGWVFNPDGTPKMIPGPQGPVQMRRADDWTWSGREAWRRAIPFKAYLATRHGRLPITRWVPPEVEPKGRKLPKHDRPWMEVTDHGIYYHRDGEVHHDGNKRRGANKVPVEFEPEVRAWYEADLERGCEWVFHKRDGSPYTGRKLCRETFDNIVKDAGIDPDRIPHHLKDLAVEWSDEAGMDRDTLAAHADTTARTLGRTYGDPRREALKEKAARQMSQGPWRERGERKANVTRLFKEAAGRRAANAETAAPLPFRRRRSADS</sequence>
<evidence type="ECO:0000256" key="2">
    <source>
        <dbReference type="SAM" id="MobiDB-lite"/>
    </source>
</evidence>
<organism evidence="3 4">
    <name type="scientific">Bradyrhizobium ottawaense</name>
    <dbReference type="NCBI Taxonomy" id="931866"/>
    <lineage>
        <taxon>Bacteria</taxon>
        <taxon>Pseudomonadati</taxon>
        <taxon>Pseudomonadota</taxon>
        <taxon>Alphaproteobacteria</taxon>
        <taxon>Hyphomicrobiales</taxon>
        <taxon>Nitrobacteraceae</taxon>
        <taxon>Bradyrhizobium</taxon>
    </lineage>
</organism>